<gene>
    <name evidence="3" type="ORF">G3570_14245</name>
</gene>
<feature type="signal peptide" evidence="1">
    <location>
        <begin position="1"/>
        <end position="19"/>
    </location>
</feature>
<evidence type="ECO:0000313" key="4">
    <source>
        <dbReference type="Proteomes" id="UP000473278"/>
    </source>
</evidence>
<dbReference type="SUPFAM" id="SSF56925">
    <property type="entry name" value="OMPA-like"/>
    <property type="match status" value="1"/>
</dbReference>
<evidence type="ECO:0000259" key="2">
    <source>
        <dbReference type="Pfam" id="PF13568"/>
    </source>
</evidence>
<dbReference type="AlphaFoldDB" id="A0A6M1T775"/>
<keyword evidence="4" id="KW-1185">Reference proteome</keyword>
<dbReference type="RefSeq" id="WP_165143501.1">
    <property type="nucleotide sequence ID" value="NZ_JAALLT010000004.1"/>
</dbReference>
<name>A0A6M1T775_9BACT</name>
<accession>A0A6M1T775</accession>
<evidence type="ECO:0000313" key="3">
    <source>
        <dbReference type="EMBL" id="NGP77805.1"/>
    </source>
</evidence>
<dbReference type="EMBL" id="JAALLT010000004">
    <property type="protein sequence ID" value="NGP77805.1"/>
    <property type="molecule type" value="Genomic_DNA"/>
</dbReference>
<evidence type="ECO:0000256" key="1">
    <source>
        <dbReference type="SAM" id="SignalP"/>
    </source>
</evidence>
<sequence>MKKLFALLLVIGLVTSAGVDTLKAQSPLNFGLRAGLNFANFNDLDGDRPDSRTGIMVGGYLNFKVPMSPVSIQPEVLYTQKGAEESGATVELDYLEIPVLAKFSFAPGPATPHVYVGPYVGFVLNSEISGGGGSVEIDNAQTDFGGIVGAGLDINLGLTKLNAGARYGFGLNDAFDNGQGKNGVFSIVVGVAL</sequence>
<proteinExistence type="predicted"/>
<keyword evidence="1" id="KW-0732">Signal</keyword>
<dbReference type="InterPro" id="IPR025665">
    <property type="entry name" value="Beta-barrel_OMP_2"/>
</dbReference>
<protein>
    <submittedName>
        <fullName evidence="3">PorT family protein</fullName>
    </submittedName>
</protein>
<organism evidence="3 4">
    <name type="scientific">Halalkalibaculum roseum</name>
    <dbReference type="NCBI Taxonomy" id="2709311"/>
    <lineage>
        <taxon>Bacteria</taxon>
        <taxon>Pseudomonadati</taxon>
        <taxon>Balneolota</taxon>
        <taxon>Balneolia</taxon>
        <taxon>Balneolales</taxon>
        <taxon>Balneolaceae</taxon>
        <taxon>Halalkalibaculum</taxon>
    </lineage>
</organism>
<feature type="domain" description="Outer membrane protein beta-barrel" evidence="2">
    <location>
        <begin position="24"/>
        <end position="176"/>
    </location>
</feature>
<comment type="caution">
    <text evidence="3">The sequence shown here is derived from an EMBL/GenBank/DDBJ whole genome shotgun (WGS) entry which is preliminary data.</text>
</comment>
<dbReference type="Pfam" id="PF13568">
    <property type="entry name" value="OMP_b-brl_2"/>
    <property type="match status" value="1"/>
</dbReference>
<dbReference type="Proteomes" id="UP000473278">
    <property type="component" value="Unassembled WGS sequence"/>
</dbReference>
<reference evidence="3 4" key="1">
    <citation type="submission" date="2020-02" db="EMBL/GenBank/DDBJ databases">
        <title>Balneolaceae bacterium YR4-1, complete genome.</title>
        <authorList>
            <person name="Li Y."/>
            <person name="Wu S."/>
        </authorList>
    </citation>
    <scope>NUCLEOTIDE SEQUENCE [LARGE SCALE GENOMIC DNA]</scope>
    <source>
        <strain evidence="3 4">YR4-1</strain>
    </source>
</reference>
<feature type="chain" id="PRO_5026703229" evidence="1">
    <location>
        <begin position="20"/>
        <end position="193"/>
    </location>
</feature>
<dbReference type="InterPro" id="IPR011250">
    <property type="entry name" value="OMP/PagP_B-barrel"/>
</dbReference>